<reference evidence="1 2" key="1">
    <citation type="journal article" date="2006" name="PLoS Genet.">
        <title>Comparative genomics of emerging human ehrlichiosis agents.</title>
        <authorList>
            <person name="Dunning Hotopp J.C."/>
            <person name="Lin M."/>
            <person name="Madupu R."/>
            <person name="Crabtree J."/>
            <person name="Angiuoli S.V."/>
            <person name="Eisen J.A."/>
            <person name="Seshadri R."/>
            <person name="Ren Q."/>
            <person name="Wu M."/>
            <person name="Utterback T.R."/>
            <person name="Smith S."/>
            <person name="Lewis M."/>
            <person name="Khouri H."/>
            <person name="Zhang C."/>
            <person name="Niu H."/>
            <person name="Lin Q."/>
            <person name="Ohashi N."/>
            <person name="Zhi N."/>
            <person name="Nelson W."/>
            <person name="Brinkac L.M."/>
            <person name="Dodson R.J."/>
            <person name="Rosovitz M.J."/>
            <person name="Sundaram J."/>
            <person name="Daugherty S.C."/>
            <person name="Davidsen T."/>
            <person name="Durkin A.S."/>
            <person name="Gwinn M."/>
            <person name="Haft D.H."/>
            <person name="Selengut J.D."/>
            <person name="Sullivan S.A."/>
            <person name="Zafar N."/>
            <person name="Zhou L."/>
            <person name="Benahmed F."/>
            <person name="Forberger H."/>
            <person name="Halpin R."/>
            <person name="Mulligan S."/>
            <person name="Robinson J."/>
            <person name="White O."/>
            <person name="Rikihisa Y."/>
            <person name="Tettelin H."/>
        </authorList>
    </citation>
    <scope>NUCLEOTIDE SEQUENCE [LARGE SCALE GENOMIC DNA]</scope>
    <source>
        <strain evidence="2">ATCC CRL-10679 / Arkansas</strain>
    </source>
</reference>
<keyword evidence="2" id="KW-1185">Reference proteome</keyword>
<dbReference type="HOGENOM" id="CLU_018915_0_0_5"/>
<dbReference type="STRING" id="205920.ECH_0879"/>
<protein>
    <submittedName>
        <fullName evidence="1">Uncharacterized protein</fullName>
    </submittedName>
</protein>
<evidence type="ECO:0000313" key="2">
    <source>
        <dbReference type="Proteomes" id="UP000008320"/>
    </source>
</evidence>
<organism evidence="1 2">
    <name type="scientific">Ehrlichia chaffeensis (strain ATCC CRL-10679 / Arkansas)</name>
    <dbReference type="NCBI Taxonomy" id="205920"/>
    <lineage>
        <taxon>Bacteria</taxon>
        <taxon>Pseudomonadati</taxon>
        <taxon>Pseudomonadota</taxon>
        <taxon>Alphaproteobacteria</taxon>
        <taxon>Rickettsiales</taxon>
        <taxon>Anaplasmataceae</taxon>
        <taxon>Ehrlichia</taxon>
    </lineage>
</organism>
<dbReference type="Proteomes" id="UP000008320">
    <property type="component" value="Chromosome"/>
</dbReference>
<dbReference type="EMBL" id="CP000236">
    <property type="protein sequence ID" value="ABD44909.1"/>
    <property type="molecule type" value="Genomic_DNA"/>
</dbReference>
<accession>Q2GFV9</accession>
<sequence>MPFEAIKYNNLETVLKKILEIPEIPHLNLLPYESSQNKSYQTFIEENIEKLSDYNRYKNATREHYQIQIINTECLVNLLLLNFIEEKIRCCIRKQEKFQLLVIGVIETKCFKFYNNHLHDILHLTKLHLKNLVFLQLNAEPKWKIRTCHFTRYLNAQNNLRILILNNRTTNCLKVSNQIKHDKPTFKFTSNQIEYLFLENYPLSIIGCFPKLKFLQIIIQPYTTTTYKIKLFKYFHPNFNMLERLVLVNAKIENNEAIYPSQKYHNVSTILSLTNIKVQKYISNKKHHIMIYGNRNSSYQPPNDTAYQFLYNNNDRTLHLSNEFTKILTRNNIYNTYNINISIKGEISPNTLMEHNKTGNIALSPDKSLIQYINYIYDPSTKNLSNVTNIIDTPYIITGHNINQTEFVDSSSINFTPELIKHTVDCRYNQHSTQILDNGNSTRTDDDLFTQIIDDTYNQNSIESSNNESTISIDSPIQVINDIYDFKIDDVLLTQIIDDIYDQNSLHNLDTKDNTKTDDDLSMQVTDDIHDFKTDDNLLIQIINDIYNQHSTQNSIHNISTDDDLLMQLIDDTHAQNSIEIPNNESTTKTNSLIEIIDSIYNQHSTSNADNNNDITDGNDSLTQITDDIYDQNSLHNLDTKDNTKTDDDLSMQVTDDIHDFKTDDNLLIQIINDIYNQHSTQNSIHNISTDDDLLMQIIDDTHAQNSIEIPNNESTTKTNSLIEIIDSIYNQHSTPNADNNNDITDGNDSLTQITDDIYDFGTDDDLLMQVTDDIHDLHTTQTLGNDKKIKTNNDLFVTNIQSYRPAKSLNIQNI</sequence>
<dbReference type="AlphaFoldDB" id="Q2GFV9"/>
<proteinExistence type="predicted"/>
<name>Q2GFV9_EHRCR</name>
<evidence type="ECO:0000313" key="1">
    <source>
        <dbReference type="EMBL" id="ABD44909.1"/>
    </source>
</evidence>
<dbReference type="RefSeq" id="WP_011452871.1">
    <property type="nucleotide sequence ID" value="NC_007799.1"/>
</dbReference>
<gene>
    <name evidence="1" type="ordered locus">ECH_0879</name>
</gene>
<dbReference type="KEGG" id="ech:ECH_0879"/>